<dbReference type="KEGG" id="mis:MICPUN_74035"/>
<dbReference type="Pfam" id="PF07818">
    <property type="entry name" value="HCNGP"/>
    <property type="match status" value="1"/>
</dbReference>
<organism evidence="2 3">
    <name type="scientific">Micromonas commoda (strain RCC299 / NOUM17 / CCMP2709)</name>
    <name type="common">Picoplanktonic green alga</name>
    <dbReference type="NCBI Taxonomy" id="296587"/>
    <lineage>
        <taxon>Eukaryota</taxon>
        <taxon>Viridiplantae</taxon>
        <taxon>Chlorophyta</taxon>
        <taxon>Mamiellophyceae</taxon>
        <taxon>Mamiellales</taxon>
        <taxon>Mamiellaceae</taxon>
        <taxon>Micromonas</taxon>
    </lineage>
</organism>
<proteinExistence type="predicted"/>
<evidence type="ECO:0000313" key="2">
    <source>
        <dbReference type="EMBL" id="ACO67881.1"/>
    </source>
</evidence>
<dbReference type="EMBL" id="CP001333">
    <property type="protein sequence ID" value="ACO67881.1"/>
    <property type="molecule type" value="Genomic_DNA"/>
</dbReference>
<sequence length="99" mass="11481">MPPAPEGECETYMSNGESLQSRVHQWLQLKRRGISINDQISGTKGFRNPDFLQSALEHFKVEERGTMISPDVFDPSDYPAEDYYDELASAQRRENERRE</sequence>
<dbReference type="STRING" id="296587.C1EIL2"/>
<feature type="non-terminal residue" evidence="2">
    <location>
        <position position="99"/>
    </location>
</feature>
<dbReference type="InterPro" id="IPR012479">
    <property type="entry name" value="SAP30BP"/>
</dbReference>
<dbReference type="eggNOG" id="KOG2959">
    <property type="taxonomic scope" value="Eukaryota"/>
</dbReference>
<dbReference type="InParanoid" id="C1EIL2"/>
<dbReference type="GeneID" id="8249373"/>
<keyword evidence="3" id="KW-1185">Reference proteome</keyword>
<dbReference type="PANTHER" id="PTHR13464:SF0">
    <property type="entry name" value="SAP30-BINDING PROTEIN"/>
    <property type="match status" value="1"/>
</dbReference>
<feature type="region of interest" description="Disordered" evidence="1">
    <location>
        <begin position="67"/>
        <end position="99"/>
    </location>
</feature>
<evidence type="ECO:0000256" key="1">
    <source>
        <dbReference type="SAM" id="MobiDB-lite"/>
    </source>
</evidence>
<name>C1EIL2_MICCC</name>
<dbReference type="GO" id="GO:0005634">
    <property type="term" value="C:nucleus"/>
    <property type="evidence" value="ECO:0007669"/>
    <property type="project" value="TreeGrafter"/>
</dbReference>
<dbReference type="AlphaFoldDB" id="C1EIL2"/>
<evidence type="ECO:0000313" key="3">
    <source>
        <dbReference type="Proteomes" id="UP000002009"/>
    </source>
</evidence>
<dbReference type="GO" id="GO:0006355">
    <property type="term" value="P:regulation of DNA-templated transcription"/>
    <property type="evidence" value="ECO:0007669"/>
    <property type="project" value="InterPro"/>
</dbReference>
<dbReference type="Proteomes" id="UP000002009">
    <property type="component" value="Chromosome 15"/>
</dbReference>
<dbReference type="OrthoDB" id="530175at2759"/>
<accession>C1EIL2</accession>
<dbReference type="RefSeq" id="XP_002506623.1">
    <property type="nucleotide sequence ID" value="XM_002506577.1"/>
</dbReference>
<protein>
    <submittedName>
        <fullName evidence="2">Uncharacterized protein</fullName>
    </submittedName>
</protein>
<gene>
    <name evidence="2" type="ORF">MICPUN_74035</name>
</gene>
<dbReference type="PANTHER" id="PTHR13464">
    <property type="entry name" value="TRANSCRIPTIONAL REGULATOR PROTEIN HCNGP"/>
    <property type="match status" value="1"/>
</dbReference>
<reference evidence="2 3" key="1">
    <citation type="journal article" date="2009" name="Science">
        <title>Green evolution and dynamic adaptations revealed by genomes of the marine picoeukaryotes Micromonas.</title>
        <authorList>
            <person name="Worden A.Z."/>
            <person name="Lee J.H."/>
            <person name="Mock T."/>
            <person name="Rouze P."/>
            <person name="Simmons M.P."/>
            <person name="Aerts A.L."/>
            <person name="Allen A.E."/>
            <person name="Cuvelier M.L."/>
            <person name="Derelle E."/>
            <person name="Everett M.V."/>
            <person name="Foulon E."/>
            <person name="Grimwood J."/>
            <person name="Gundlach H."/>
            <person name="Henrissat B."/>
            <person name="Napoli C."/>
            <person name="McDonald S.M."/>
            <person name="Parker M.S."/>
            <person name="Rombauts S."/>
            <person name="Salamov A."/>
            <person name="Von Dassow P."/>
            <person name="Badger J.H."/>
            <person name="Coutinho P.M."/>
            <person name="Demir E."/>
            <person name="Dubchak I."/>
            <person name="Gentemann C."/>
            <person name="Eikrem W."/>
            <person name="Gready J.E."/>
            <person name="John U."/>
            <person name="Lanier W."/>
            <person name="Lindquist E.A."/>
            <person name="Lucas S."/>
            <person name="Mayer K.F."/>
            <person name="Moreau H."/>
            <person name="Not F."/>
            <person name="Otillar R."/>
            <person name="Panaud O."/>
            <person name="Pangilinan J."/>
            <person name="Paulsen I."/>
            <person name="Piegu B."/>
            <person name="Poliakov A."/>
            <person name="Robbens S."/>
            <person name="Schmutz J."/>
            <person name="Toulza E."/>
            <person name="Wyss T."/>
            <person name="Zelensky A."/>
            <person name="Zhou K."/>
            <person name="Armbrust E.V."/>
            <person name="Bhattacharya D."/>
            <person name="Goodenough U.W."/>
            <person name="Van de Peer Y."/>
            <person name="Grigoriev I.V."/>
        </authorList>
    </citation>
    <scope>NUCLEOTIDE SEQUENCE [LARGE SCALE GENOMIC DNA]</scope>
    <source>
        <strain evidence="3">RCC299 / NOUM17</strain>
    </source>
</reference>